<evidence type="ECO:0000256" key="1">
    <source>
        <dbReference type="ARBA" id="ARBA00004651"/>
    </source>
</evidence>
<dbReference type="Pfam" id="PF13807">
    <property type="entry name" value="GNVR"/>
    <property type="match status" value="1"/>
</dbReference>
<dbReference type="GO" id="GO:0004713">
    <property type="term" value="F:protein tyrosine kinase activity"/>
    <property type="evidence" value="ECO:0007669"/>
    <property type="project" value="TreeGrafter"/>
</dbReference>
<organism evidence="10 11">
    <name type="scientific">Bauldia litoralis</name>
    <dbReference type="NCBI Taxonomy" id="665467"/>
    <lineage>
        <taxon>Bacteria</taxon>
        <taxon>Pseudomonadati</taxon>
        <taxon>Pseudomonadota</taxon>
        <taxon>Alphaproteobacteria</taxon>
        <taxon>Hyphomicrobiales</taxon>
        <taxon>Kaistiaceae</taxon>
        <taxon>Bauldia</taxon>
    </lineage>
</organism>
<evidence type="ECO:0000256" key="6">
    <source>
        <dbReference type="SAM" id="Coils"/>
    </source>
</evidence>
<accession>A0A1G6DUS5</accession>
<keyword evidence="11" id="KW-1185">Reference proteome</keyword>
<gene>
    <name evidence="10" type="ORF">SAMN02982931_03810</name>
</gene>
<keyword evidence="5 7" id="KW-0472">Membrane</keyword>
<evidence type="ECO:0000313" key="10">
    <source>
        <dbReference type="EMBL" id="SDB48913.1"/>
    </source>
</evidence>
<feature type="transmembrane region" description="Helical" evidence="7">
    <location>
        <begin position="464"/>
        <end position="488"/>
    </location>
</feature>
<feature type="domain" description="Polysaccharide chain length determinant N-terminal" evidence="8">
    <location>
        <begin position="51"/>
        <end position="141"/>
    </location>
</feature>
<dbReference type="EMBL" id="FMXQ01000008">
    <property type="protein sequence ID" value="SDB48913.1"/>
    <property type="molecule type" value="Genomic_DNA"/>
</dbReference>
<feature type="domain" description="Tyrosine-protein kinase G-rich" evidence="9">
    <location>
        <begin position="412"/>
        <end position="483"/>
    </location>
</feature>
<keyword evidence="2" id="KW-1003">Cell membrane</keyword>
<sequence length="499" mass="53475">MAHTLDNQGTAVAGPASPRARSYAEARAASGLAVERGRLVDRRVSDGTVAVDIGHLGGWLRRGLVVLFLLAILGAVAGFLFATMTKPIYTVSTDILVDPTNLQVVQDDLFSPNVQNNSQLLSVDSKLRVLTSRNVLQRVVAGLGLQNDPEFVDNTPSFFSIARLLGQERPAGRPEDTAIMALAERVKASRDERSFVVTLSVSSEDPQKAILISEALAQSFKEELALAESTSASRTAASLNGRLASLREEVDVAEQAVARFTNEHGLQSSGDELTSTREMTEFNALKVAAQGRLIEARTRYEALVSDSADPTGNAAVLQSETISLLKAQQSLLMQRAGGQALAYGPRHPERLALERQLADIDKAIADETKRIVEAARIELAEAEATVAALSDRADESRSTVATDNGAEVELRALQREAAAKVSVYEAFLSRAREITEREQLDTTNIRVISSAVPPTTRSWPPSTAIATAAGGLLGLALGVMLVIAFGLARDMRRSQQRGA</sequence>
<evidence type="ECO:0000256" key="3">
    <source>
        <dbReference type="ARBA" id="ARBA00022692"/>
    </source>
</evidence>
<dbReference type="STRING" id="665467.SAMN02982931_03810"/>
<proteinExistence type="predicted"/>
<dbReference type="Pfam" id="PF02706">
    <property type="entry name" value="Wzz"/>
    <property type="match status" value="1"/>
</dbReference>
<dbReference type="AlphaFoldDB" id="A0A1G6DUS5"/>
<evidence type="ECO:0000256" key="4">
    <source>
        <dbReference type="ARBA" id="ARBA00022989"/>
    </source>
</evidence>
<feature type="coiled-coil region" evidence="6">
    <location>
        <begin position="365"/>
        <end position="399"/>
    </location>
</feature>
<dbReference type="Proteomes" id="UP000199071">
    <property type="component" value="Unassembled WGS sequence"/>
</dbReference>
<evidence type="ECO:0000259" key="8">
    <source>
        <dbReference type="Pfam" id="PF02706"/>
    </source>
</evidence>
<feature type="coiled-coil region" evidence="6">
    <location>
        <begin position="236"/>
        <end position="263"/>
    </location>
</feature>
<reference evidence="10 11" key="1">
    <citation type="submission" date="2016-10" db="EMBL/GenBank/DDBJ databases">
        <authorList>
            <person name="de Groot N.N."/>
        </authorList>
    </citation>
    <scope>NUCLEOTIDE SEQUENCE [LARGE SCALE GENOMIC DNA]</scope>
    <source>
        <strain evidence="10 11">ATCC 35022</strain>
    </source>
</reference>
<dbReference type="PANTHER" id="PTHR32309">
    <property type="entry name" value="TYROSINE-PROTEIN KINASE"/>
    <property type="match status" value="1"/>
</dbReference>
<keyword evidence="3 7" id="KW-0812">Transmembrane</keyword>
<dbReference type="OrthoDB" id="230260at2"/>
<dbReference type="InterPro" id="IPR003856">
    <property type="entry name" value="LPS_length_determ_N"/>
</dbReference>
<keyword evidence="6" id="KW-0175">Coiled coil</keyword>
<dbReference type="PANTHER" id="PTHR32309:SF13">
    <property type="entry name" value="FERRIC ENTEROBACTIN TRANSPORT PROTEIN FEPE"/>
    <property type="match status" value="1"/>
</dbReference>
<protein>
    <submittedName>
        <fullName evidence="10">Uncharacterized protein involved in exopolysaccharide biosynthesis</fullName>
    </submittedName>
</protein>
<dbReference type="InterPro" id="IPR050445">
    <property type="entry name" value="Bact_polysacc_biosynth/exp"/>
</dbReference>
<name>A0A1G6DUS5_9HYPH</name>
<evidence type="ECO:0000259" key="9">
    <source>
        <dbReference type="Pfam" id="PF13807"/>
    </source>
</evidence>
<feature type="transmembrane region" description="Helical" evidence="7">
    <location>
        <begin position="64"/>
        <end position="84"/>
    </location>
</feature>
<evidence type="ECO:0000256" key="2">
    <source>
        <dbReference type="ARBA" id="ARBA00022475"/>
    </source>
</evidence>
<evidence type="ECO:0000256" key="5">
    <source>
        <dbReference type="ARBA" id="ARBA00023136"/>
    </source>
</evidence>
<dbReference type="InterPro" id="IPR032807">
    <property type="entry name" value="GNVR"/>
</dbReference>
<keyword evidence="4 7" id="KW-1133">Transmembrane helix</keyword>
<comment type="subcellular location">
    <subcellularLocation>
        <location evidence="1">Cell membrane</location>
        <topology evidence="1">Multi-pass membrane protein</topology>
    </subcellularLocation>
</comment>
<dbReference type="GO" id="GO:0005886">
    <property type="term" value="C:plasma membrane"/>
    <property type="evidence" value="ECO:0007669"/>
    <property type="project" value="UniProtKB-SubCell"/>
</dbReference>
<evidence type="ECO:0000256" key="7">
    <source>
        <dbReference type="SAM" id="Phobius"/>
    </source>
</evidence>
<evidence type="ECO:0000313" key="11">
    <source>
        <dbReference type="Proteomes" id="UP000199071"/>
    </source>
</evidence>